<proteinExistence type="predicted"/>
<keyword evidence="4" id="KW-0677">Repeat</keyword>
<dbReference type="GO" id="GO:0045503">
    <property type="term" value="F:dynein light chain binding"/>
    <property type="evidence" value="ECO:0007669"/>
    <property type="project" value="TreeGrafter"/>
</dbReference>
<feature type="compositionally biased region" description="Basic and acidic residues" evidence="6">
    <location>
        <begin position="34"/>
        <end position="43"/>
    </location>
</feature>
<dbReference type="InterPro" id="IPR050687">
    <property type="entry name" value="Dynein_IC"/>
</dbReference>
<dbReference type="PANTHER" id="PTHR12442">
    <property type="entry name" value="DYNEIN INTERMEDIATE CHAIN"/>
    <property type="match status" value="1"/>
</dbReference>
<dbReference type="SMART" id="SM00320">
    <property type="entry name" value="WD40"/>
    <property type="match status" value="4"/>
</dbReference>
<evidence type="ECO:0000256" key="5">
    <source>
        <dbReference type="PROSITE-ProRule" id="PRU00221"/>
    </source>
</evidence>
<keyword evidence="2" id="KW-0963">Cytoplasm</keyword>
<dbReference type="STRING" id="195883.A0A482XFR3"/>
<dbReference type="Pfam" id="PF00400">
    <property type="entry name" value="WD40"/>
    <property type="match status" value="3"/>
</dbReference>
<comment type="caution">
    <text evidence="7">The sequence shown here is derived from an EMBL/GenBank/DDBJ whole genome shotgun (WGS) entry which is preliminary data.</text>
</comment>
<evidence type="ECO:0000313" key="7">
    <source>
        <dbReference type="EMBL" id="RZF44577.1"/>
    </source>
</evidence>
<dbReference type="GO" id="GO:0042073">
    <property type="term" value="P:intraciliary transport"/>
    <property type="evidence" value="ECO:0007669"/>
    <property type="project" value="TreeGrafter"/>
</dbReference>
<feature type="compositionally biased region" description="Polar residues" evidence="6">
    <location>
        <begin position="8"/>
        <end position="27"/>
    </location>
</feature>
<name>A0A482XFR3_LAOST</name>
<evidence type="ECO:0000256" key="1">
    <source>
        <dbReference type="ARBA" id="ARBA00004496"/>
    </source>
</evidence>
<evidence type="ECO:0000256" key="3">
    <source>
        <dbReference type="ARBA" id="ARBA00022574"/>
    </source>
</evidence>
<dbReference type="Gene3D" id="2.130.10.10">
    <property type="entry name" value="YVTN repeat-like/Quinoprotein amine dehydrogenase"/>
    <property type="match status" value="2"/>
</dbReference>
<keyword evidence="3 5" id="KW-0853">WD repeat</keyword>
<dbReference type="GO" id="GO:0005868">
    <property type="term" value="C:cytoplasmic dynein complex"/>
    <property type="evidence" value="ECO:0007669"/>
    <property type="project" value="TreeGrafter"/>
</dbReference>
<dbReference type="InterPro" id="IPR019775">
    <property type="entry name" value="WD40_repeat_CS"/>
</dbReference>
<evidence type="ECO:0000313" key="8">
    <source>
        <dbReference type="Proteomes" id="UP000291343"/>
    </source>
</evidence>
<dbReference type="GO" id="GO:0045504">
    <property type="term" value="F:dynein heavy chain binding"/>
    <property type="evidence" value="ECO:0007669"/>
    <property type="project" value="TreeGrafter"/>
</dbReference>
<keyword evidence="8" id="KW-1185">Reference proteome</keyword>
<evidence type="ECO:0000256" key="6">
    <source>
        <dbReference type="SAM" id="MobiDB-lite"/>
    </source>
</evidence>
<evidence type="ECO:0000256" key="4">
    <source>
        <dbReference type="ARBA" id="ARBA00022737"/>
    </source>
</evidence>
<protein>
    <submittedName>
        <fullName evidence="7">Uncharacterized protein</fullName>
    </submittedName>
</protein>
<evidence type="ECO:0000256" key="2">
    <source>
        <dbReference type="ARBA" id="ARBA00022490"/>
    </source>
</evidence>
<dbReference type="Proteomes" id="UP000291343">
    <property type="component" value="Unassembled WGS sequence"/>
</dbReference>
<dbReference type="GO" id="GO:0097014">
    <property type="term" value="C:ciliary plasm"/>
    <property type="evidence" value="ECO:0007669"/>
    <property type="project" value="TreeGrafter"/>
</dbReference>
<accession>A0A482XFR3</accession>
<feature type="repeat" description="WD" evidence="5">
    <location>
        <begin position="219"/>
        <end position="257"/>
    </location>
</feature>
<dbReference type="InParanoid" id="A0A482XFR3"/>
<dbReference type="EMBL" id="QKKF02010473">
    <property type="protein sequence ID" value="RZF44577.1"/>
    <property type="molecule type" value="Genomic_DNA"/>
</dbReference>
<dbReference type="SMR" id="A0A482XFR3"/>
<dbReference type="PANTHER" id="PTHR12442:SF26">
    <property type="entry name" value="CYTOPLASMIC DYNEIN 2 INTERMEDIATE CHAIN 2"/>
    <property type="match status" value="1"/>
</dbReference>
<dbReference type="OrthoDB" id="445052at2759"/>
<dbReference type="SUPFAM" id="SSF50978">
    <property type="entry name" value="WD40 repeat-like"/>
    <property type="match status" value="1"/>
</dbReference>
<dbReference type="InterPro" id="IPR015943">
    <property type="entry name" value="WD40/YVTN_repeat-like_dom_sf"/>
</dbReference>
<gene>
    <name evidence="7" type="ORF">LSTR_LSTR001335</name>
</gene>
<dbReference type="InterPro" id="IPR036322">
    <property type="entry name" value="WD40_repeat_dom_sf"/>
</dbReference>
<comment type="subcellular location">
    <subcellularLocation>
        <location evidence="1">Cytoplasm</location>
    </subcellularLocation>
</comment>
<organism evidence="7 8">
    <name type="scientific">Laodelphax striatellus</name>
    <name type="common">Small brown planthopper</name>
    <name type="synonym">Delphax striatella</name>
    <dbReference type="NCBI Taxonomy" id="195883"/>
    <lineage>
        <taxon>Eukaryota</taxon>
        <taxon>Metazoa</taxon>
        <taxon>Ecdysozoa</taxon>
        <taxon>Arthropoda</taxon>
        <taxon>Hexapoda</taxon>
        <taxon>Insecta</taxon>
        <taxon>Pterygota</taxon>
        <taxon>Neoptera</taxon>
        <taxon>Paraneoptera</taxon>
        <taxon>Hemiptera</taxon>
        <taxon>Auchenorrhyncha</taxon>
        <taxon>Fulgoroidea</taxon>
        <taxon>Delphacidae</taxon>
        <taxon>Criomorphinae</taxon>
        <taxon>Laodelphax</taxon>
    </lineage>
</organism>
<dbReference type="PROSITE" id="PS00678">
    <property type="entry name" value="WD_REPEATS_1"/>
    <property type="match status" value="1"/>
</dbReference>
<dbReference type="InterPro" id="IPR001680">
    <property type="entry name" value="WD40_rpt"/>
</dbReference>
<dbReference type="AlphaFoldDB" id="A0A482XFR3"/>
<sequence length="460" mass="50423">MFGDCNGESVSIPSCWKSQKSSEPAETQTDELVGVEKNEQTSESKYIEVQTDRIQEPTLSSNYDENALSTFLNRVGQKVIDEIDKGNRSKAFLSYQLPDEDSSSEVKIVLSLTRPNTAEKNEMKVNSLAWSCTGGVLALALGYPHHDDWCSHTGLIHFYNIAYSHNSTAEPSRVIETTSCVTCIAFHPYEPSFVACGLVRGNIAIWNLQNDGSETLISCNGHNDPVTDLSWVQLVGVARPNLVSSGQDGRLLIWNVSLLSGTCTIQENFGFNDLETDVEAGISCFAFCNRRPEQFVVALEGGALKFCNSSSSKLTTRISNTVAVRNPVVGDLVKHNGVVSCVAFSPYHEELLLTVGSDNRILVHSVVKMDVMREIQCDIDLTAAAWCLSQANLFIVCNNEAGIDVYDHKNGRKLAEFSTDVPAICGTSLNLKSPKYLAISDADGKAYILQMPQYFQTGQT</sequence>
<feature type="region of interest" description="Disordered" evidence="6">
    <location>
        <begin position="1"/>
        <end position="43"/>
    </location>
</feature>
<reference evidence="7 8" key="1">
    <citation type="journal article" date="2017" name="Gigascience">
        <title>Genome sequence of the small brown planthopper, Laodelphax striatellus.</title>
        <authorList>
            <person name="Zhu J."/>
            <person name="Jiang F."/>
            <person name="Wang X."/>
            <person name="Yang P."/>
            <person name="Bao Y."/>
            <person name="Zhao W."/>
            <person name="Wang W."/>
            <person name="Lu H."/>
            <person name="Wang Q."/>
            <person name="Cui N."/>
            <person name="Li J."/>
            <person name="Chen X."/>
            <person name="Luo L."/>
            <person name="Yu J."/>
            <person name="Kang L."/>
            <person name="Cui F."/>
        </authorList>
    </citation>
    <scope>NUCLEOTIDE SEQUENCE [LARGE SCALE GENOMIC DNA]</scope>
    <source>
        <strain evidence="7">Lst14</strain>
    </source>
</reference>
<dbReference type="PROSITE" id="PS50082">
    <property type="entry name" value="WD_REPEATS_2"/>
    <property type="match status" value="1"/>
</dbReference>